<dbReference type="PANTHER" id="PTHR39962:SF1">
    <property type="entry name" value="LPXI FAMILY PROTEIN"/>
    <property type="match status" value="1"/>
</dbReference>
<sequence>MAGRGKLGVIAGGGALPLRIVEGCTRRGEGVCVIRLAGCADAALTAFPGEDCGLGEAGRIIEALRREGCERVVLAGLVRRPNFKSLRLDWRGAALLPRVVAAAARGDGALLDLLVAELAAEGFRVVGAQEALDELAAPAGVMGAYAPSADDLADMRKAAALIAALGPFDAGQGAVVAGGLVLAVEAAEGTDAMLARCASAPVPQGAARSARGVLVKRPKPGQDRRIDMPTVGIETVRRAHAAGLAGIAVEADGALVIDAAETIAEADRLGLFLYGFDPEETHAP</sequence>
<evidence type="ECO:0000259" key="2">
    <source>
        <dbReference type="Pfam" id="PF17930"/>
    </source>
</evidence>
<dbReference type="AlphaFoldDB" id="A0A239PQV9"/>
<reference evidence="3 4" key="1">
    <citation type="submission" date="2017-07" db="EMBL/GenBank/DDBJ databases">
        <authorList>
            <person name="Sun Z.S."/>
            <person name="Albrecht U."/>
            <person name="Echele G."/>
            <person name="Lee C.C."/>
        </authorList>
    </citation>
    <scope>NUCLEOTIDE SEQUENCE [LARGE SCALE GENOMIC DNA]</scope>
    <source>
        <strain evidence="3 4">CGMCC 1.12710</strain>
    </source>
</reference>
<dbReference type="Pfam" id="PF06230">
    <property type="entry name" value="LpxI_C"/>
    <property type="match status" value="1"/>
</dbReference>
<dbReference type="InterPro" id="IPR010415">
    <property type="entry name" value="LpxI_C"/>
</dbReference>
<organism evidence="3 4">
    <name type="scientific">Amphiplicatus metriothermophilus</name>
    <dbReference type="NCBI Taxonomy" id="1519374"/>
    <lineage>
        <taxon>Bacteria</taxon>
        <taxon>Pseudomonadati</taxon>
        <taxon>Pseudomonadota</taxon>
        <taxon>Alphaproteobacteria</taxon>
        <taxon>Parvularculales</taxon>
        <taxon>Parvularculaceae</taxon>
        <taxon>Amphiplicatus</taxon>
    </lineage>
</organism>
<dbReference type="PANTHER" id="PTHR39962">
    <property type="entry name" value="BLL4848 PROTEIN"/>
    <property type="match status" value="1"/>
</dbReference>
<dbReference type="EMBL" id="FZQA01000002">
    <property type="protein sequence ID" value="SNT72322.1"/>
    <property type="molecule type" value="Genomic_DNA"/>
</dbReference>
<dbReference type="Proteomes" id="UP000198346">
    <property type="component" value="Unassembled WGS sequence"/>
</dbReference>
<accession>A0A239PQV9</accession>
<evidence type="ECO:0008006" key="5">
    <source>
        <dbReference type="Google" id="ProtNLM"/>
    </source>
</evidence>
<evidence type="ECO:0000259" key="1">
    <source>
        <dbReference type="Pfam" id="PF06230"/>
    </source>
</evidence>
<dbReference type="Gene3D" id="3.40.140.80">
    <property type="match status" value="1"/>
</dbReference>
<dbReference type="Gene3D" id="3.40.50.20">
    <property type="match status" value="1"/>
</dbReference>
<dbReference type="RefSeq" id="WP_089411826.1">
    <property type="nucleotide sequence ID" value="NZ_FZQA01000002.1"/>
</dbReference>
<dbReference type="Pfam" id="PF17930">
    <property type="entry name" value="LpxI_N"/>
    <property type="match status" value="1"/>
</dbReference>
<proteinExistence type="predicted"/>
<keyword evidence="4" id="KW-1185">Reference proteome</keyword>
<evidence type="ECO:0000313" key="3">
    <source>
        <dbReference type="EMBL" id="SNT72322.1"/>
    </source>
</evidence>
<dbReference type="OrthoDB" id="9789836at2"/>
<feature type="domain" description="LpxI C-terminal" evidence="1">
    <location>
        <begin position="138"/>
        <end position="274"/>
    </location>
</feature>
<protein>
    <recommendedName>
        <fullName evidence="5">UDP-2,3-diacylglucosamine pyrophosphatase</fullName>
    </recommendedName>
</protein>
<dbReference type="InterPro" id="IPR041255">
    <property type="entry name" value="LpxI_N"/>
</dbReference>
<evidence type="ECO:0000313" key="4">
    <source>
        <dbReference type="Proteomes" id="UP000198346"/>
    </source>
</evidence>
<dbReference type="InterPro" id="IPR043167">
    <property type="entry name" value="LpxI_C_sf"/>
</dbReference>
<dbReference type="InterPro" id="IPR053174">
    <property type="entry name" value="LpxI"/>
</dbReference>
<gene>
    <name evidence="3" type="ORF">SAMN06297382_1362</name>
</gene>
<name>A0A239PQV9_9PROT</name>
<feature type="domain" description="LpxI N-terminal" evidence="2">
    <location>
        <begin position="6"/>
        <end position="135"/>
    </location>
</feature>